<name>A0A814NWN2_9BILA</name>
<evidence type="ECO:0000313" key="3">
    <source>
        <dbReference type="Proteomes" id="UP000663829"/>
    </source>
</evidence>
<dbReference type="Proteomes" id="UP000681722">
    <property type="component" value="Unassembled WGS sequence"/>
</dbReference>
<dbReference type="AlphaFoldDB" id="A0A814NWN2"/>
<feature type="non-terminal residue" evidence="1">
    <location>
        <position position="1"/>
    </location>
</feature>
<dbReference type="EMBL" id="CAJOBC010005381">
    <property type="protein sequence ID" value="CAF3862081.1"/>
    <property type="molecule type" value="Genomic_DNA"/>
</dbReference>
<dbReference type="GO" id="GO:0099604">
    <property type="term" value="F:ligand-gated calcium channel activity"/>
    <property type="evidence" value="ECO:0007669"/>
    <property type="project" value="TreeGrafter"/>
</dbReference>
<sequence>LSKPVQQMKNKWKLYASDIILSIIGDYTQQVSTFTRETFERQLIDVVAEKTGIILIEKQGRYYLTFNDHIQNRLEIEQQVCQIFHSFDITKYYTEIFEQAINLTELIRNSTNCQPNVFTQELIHMLSNLYQTITKKHQFEYTNISQLRHLQWKINILKIQVEEIIHNTSSNYINEQLVKEIFDNVTKLSTIKFFTFSRINQKQLNDIMHSQNAYFGLSIHELGGKHLNEIILEAVLNGIECDDKRVTEVKLAMKWKRFDLVERYMLTMKTIHKWKDEELDECLEVALLLGSVEFVELLLQFGASFNRLAQLGDIDYVMKKMTTKNTNHVICNCGCLVGSDFRLIAAALL</sequence>
<dbReference type="EMBL" id="CAJNOQ010005381">
    <property type="protein sequence ID" value="CAF1096838.1"/>
    <property type="molecule type" value="Genomic_DNA"/>
</dbReference>
<accession>A0A814NWN2</accession>
<dbReference type="PANTHER" id="PTHR13800:SF12">
    <property type="entry name" value="TRANSIENT RECEPTOR POTENTIAL CATION CHANNEL SUBFAMILY M MEMBER-LIKE 2"/>
    <property type="match status" value="1"/>
</dbReference>
<dbReference type="InterPro" id="IPR050927">
    <property type="entry name" value="TRPM"/>
</dbReference>
<proteinExistence type="predicted"/>
<dbReference type="Proteomes" id="UP000663829">
    <property type="component" value="Unassembled WGS sequence"/>
</dbReference>
<evidence type="ECO:0000313" key="1">
    <source>
        <dbReference type="EMBL" id="CAF1096838.1"/>
    </source>
</evidence>
<gene>
    <name evidence="1" type="ORF">GPM918_LOCUS18547</name>
    <name evidence="2" type="ORF">SRO942_LOCUS18544</name>
</gene>
<evidence type="ECO:0000313" key="2">
    <source>
        <dbReference type="EMBL" id="CAF3862081.1"/>
    </source>
</evidence>
<protein>
    <submittedName>
        <fullName evidence="1">Uncharacterized protein</fullName>
    </submittedName>
</protein>
<keyword evidence="3" id="KW-1185">Reference proteome</keyword>
<dbReference type="GO" id="GO:0005886">
    <property type="term" value="C:plasma membrane"/>
    <property type="evidence" value="ECO:0007669"/>
    <property type="project" value="TreeGrafter"/>
</dbReference>
<comment type="caution">
    <text evidence="1">The sequence shown here is derived from an EMBL/GenBank/DDBJ whole genome shotgun (WGS) entry which is preliminary data.</text>
</comment>
<reference evidence="1" key="1">
    <citation type="submission" date="2021-02" db="EMBL/GenBank/DDBJ databases">
        <authorList>
            <person name="Nowell W R."/>
        </authorList>
    </citation>
    <scope>NUCLEOTIDE SEQUENCE</scope>
</reference>
<organism evidence="1 3">
    <name type="scientific">Didymodactylos carnosus</name>
    <dbReference type="NCBI Taxonomy" id="1234261"/>
    <lineage>
        <taxon>Eukaryota</taxon>
        <taxon>Metazoa</taxon>
        <taxon>Spiralia</taxon>
        <taxon>Gnathifera</taxon>
        <taxon>Rotifera</taxon>
        <taxon>Eurotatoria</taxon>
        <taxon>Bdelloidea</taxon>
        <taxon>Philodinida</taxon>
        <taxon>Philodinidae</taxon>
        <taxon>Didymodactylos</taxon>
    </lineage>
</organism>
<dbReference type="PANTHER" id="PTHR13800">
    <property type="entry name" value="TRANSIENT RECEPTOR POTENTIAL CATION CHANNEL, SUBFAMILY M, MEMBER 6"/>
    <property type="match status" value="1"/>
</dbReference>